<dbReference type="GO" id="GO:0005840">
    <property type="term" value="C:ribosome"/>
    <property type="evidence" value="ECO:0007669"/>
    <property type="project" value="UniProtKB-KW"/>
</dbReference>
<reference evidence="3" key="1">
    <citation type="journal article" date="2019" name="Curr. Biol.">
        <title>Genome Sequence of Striga asiatica Provides Insight into the Evolution of Plant Parasitism.</title>
        <authorList>
            <person name="Yoshida S."/>
            <person name="Kim S."/>
            <person name="Wafula E.K."/>
            <person name="Tanskanen J."/>
            <person name="Kim Y.M."/>
            <person name="Honaas L."/>
            <person name="Yang Z."/>
            <person name="Spallek T."/>
            <person name="Conn C.E."/>
            <person name="Ichihashi Y."/>
            <person name="Cheong K."/>
            <person name="Cui S."/>
            <person name="Der J.P."/>
            <person name="Gundlach H."/>
            <person name="Jiao Y."/>
            <person name="Hori C."/>
            <person name="Ishida J.K."/>
            <person name="Kasahara H."/>
            <person name="Kiba T."/>
            <person name="Kim M.S."/>
            <person name="Koo N."/>
            <person name="Laohavisit A."/>
            <person name="Lee Y.H."/>
            <person name="Lumba S."/>
            <person name="McCourt P."/>
            <person name="Mortimer J.C."/>
            <person name="Mutuku J.M."/>
            <person name="Nomura T."/>
            <person name="Sasaki-Sekimoto Y."/>
            <person name="Seto Y."/>
            <person name="Wang Y."/>
            <person name="Wakatake T."/>
            <person name="Sakakibara H."/>
            <person name="Demura T."/>
            <person name="Yamaguchi S."/>
            <person name="Yoneyama K."/>
            <person name="Manabe R.I."/>
            <person name="Nelson D.C."/>
            <person name="Schulman A.H."/>
            <person name="Timko M.P."/>
            <person name="dePamphilis C.W."/>
            <person name="Choi D."/>
            <person name="Shirasu K."/>
        </authorList>
    </citation>
    <scope>NUCLEOTIDE SEQUENCE [LARGE SCALE GENOMIC DNA]</scope>
    <source>
        <strain evidence="3">cv. UVA1</strain>
    </source>
</reference>
<gene>
    <name evidence="2" type="ORF">STAS_15682</name>
</gene>
<accession>A0A5A7Q1X1</accession>
<evidence type="ECO:0000256" key="1">
    <source>
        <dbReference type="SAM" id="MobiDB-lite"/>
    </source>
</evidence>
<feature type="compositionally biased region" description="Basic and acidic residues" evidence="1">
    <location>
        <begin position="37"/>
        <end position="51"/>
    </location>
</feature>
<comment type="caution">
    <text evidence="2">The sequence shown here is derived from an EMBL/GenBank/DDBJ whole genome shotgun (WGS) entry which is preliminary data.</text>
</comment>
<organism evidence="2 3">
    <name type="scientific">Striga asiatica</name>
    <name type="common">Asiatic witchweed</name>
    <name type="synonym">Buchnera asiatica</name>
    <dbReference type="NCBI Taxonomy" id="4170"/>
    <lineage>
        <taxon>Eukaryota</taxon>
        <taxon>Viridiplantae</taxon>
        <taxon>Streptophyta</taxon>
        <taxon>Embryophyta</taxon>
        <taxon>Tracheophyta</taxon>
        <taxon>Spermatophyta</taxon>
        <taxon>Magnoliopsida</taxon>
        <taxon>eudicotyledons</taxon>
        <taxon>Gunneridae</taxon>
        <taxon>Pentapetalae</taxon>
        <taxon>asterids</taxon>
        <taxon>lamiids</taxon>
        <taxon>Lamiales</taxon>
        <taxon>Orobanchaceae</taxon>
        <taxon>Buchnereae</taxon>
        <taxon>Striga</taxon>
    </lineage>
</organism>
<protein>
    <submittedName>
        <fullName evidence="2">30S ribosomal protein S8</fullName>
    </submittedName>
</protein>
<keyword evidence="2" id="KW-0687">Ribonucleoprotein</keyword>
<evidence type="ECO:0000313" key="2">
    <source>
        <dbReference type="EMBL" id="GER39129.1"/>
    </source>
</evidence>
<feature type="compositionally biased region" description="Low complexity" evidence="1">
    <location>
        <begin position="25"/>
        <end position="36"/>
    </location>
</feature>
<evidence type="ECO:0000313" key="3">
    <source>
        <dbReference type="Proteomes" id="UP000325081"/>
    </source>
</evidence>
<dbReference type="Proteomes" id="UP000325081">
    <property type="component" value="Unassembled WGS sequence"/>
</dbReference>
<feature type="region of interest" description="Disordered" evidence="1">
    <location>
        <begin position="24"/>
        <end position="62"/>
    </location>
</feature>
<keyword evidence="3" id="KW-1185">Reference proteome</keyword>
<dbReference type="EMBL" id="BKCP01005572">
    <property type="protein sequence ID" value="GER39129.1"/>
    <property type="molecule type" value="Genomic_DNA"/>
</dbReference>
<proteinExistence type="predicted"/>
<dbReference type="AlphaFoldDB" id="A0A5A7Q1X1"/>
<sequence length="183" mass="20327">MPGVNYISITSTLIQIESAGKGCQSKWSKSSTTPPTEFKEPKVAPARREILSGESNGQKGETEASLIFGGGSYLSFMRFLVGGPNQSPHARSRTQLSHIYREGNVSADTDDQTSQTSPRTLSYFNNKAFVLKSNSIIRLELNYYKKRDRKTHQLSNLISFSGGEVYWIYLHSHKTKTQGGLGE</sequence>
<name>A0A5A7Q1X1_STRAF</name>
<keyword evidence="2" id="KW-0689">Ribosomal protein</keyword>